<feature type="domain" description="Fibronectin type-III" evidence="4">
    <location>
        <begin position="215"/>
        <end position="317"/>
    </location>
</feature>
<dbReference type="SUPFAM" id="SSF49265">
    <property type="entry name" value="Fibronectin type III"/>
    <property type="match status" value="4"/>
</dbReference>
<dbReference type="Pfam" id="PF00041">
    <property type="entry name" value="fn3"/>
    <property type="match status" value="3"/>
</dbReference>
<keyword evidence="1" id="KW-0677">Repeat</keyword>
<dbReference type="CDD" id="cd00063">
    <property type="entry name" value="FN3"/>
    <property type="match status" value="4"/>
</dbReference>
<feature type="compositionally biased region" description="Polar residues" evidence="3">
    <location>
        <begin position="94"/>
        <end position="104"/>
    </location>
</feature>
<name>A0AAD5NAD0_PARTN</name>
<keyword evidence="6" id="KW-1185">Reference proteome</keyword>
<dbReference type="PRINTS" id="PR00014">
    <property type="entry name" value="FNTYPEIII"/>
</dbReference>
<dbReference type="SMART" id="SM00060">
    <property type="entry name" value="FN3"/>
    <property type="match status" value="4"/>
</dbReference>
<evidence type="ECO:0000256" key="2">
    <source>
        <dbReference type="ARBA" id="ARBA00023157"/>
    </source>
</evidence>
<proteinExistence type="predicted"/>
<reference evidence="5" key="1">
    <citation type="submission" date="2021-06" db="EMBL/GenBank/DDBJ databases">
        <title>Parelaphostrongylus tenuis whole genome reference sequence.</title>
        <authorList>
            <person name="Garwood T.J."/>
            <person name="Larsen P.A."/>
            <person name="Fountain-Jones N.M."/>
            <person name="Garbe J.R."/>
            <person name="Macchietto M.G."/>
            <person name="Kania S.A."/>
            <person name="Gerhold R.W."/>
            <person name="Richards J.E."/>
            <person name="Wolf T.M."/>
        </authorList>
    </citation>
    <scope>NUCLEOTIDE SEQUENCE</scope>
    <source>
        <strain evidence="5">MNPRO001-30</strain>
        <tissue evidence="5">Meninges</tissue>
    </source>
</reference>
<organism evidence="5 6">
    <name type="scientific">Parelaphostrongylus tenuis</name>
    <name type="common">Meningeal worm</name>
    <dbReference type="NCBI Taxonomy" id="148309"/>
    <lineage>
        <taxon>Eukaryota</taxon>
        <taxon>Metazoa</taxon>
        <taxon>Ecdysozoa</taxon>
        <taxon>Nematoda</taxon>
        <taxon>Chromadorea</taxon>
        <taxon>Rhabditida</taxon>
        <taxon>Rhabditina</taxon>
        <taxon>Rhabditomorpha</taxon>
        <taxon>Strongyloidea</taxon>
        <taxon>Metastrongylidae</taxon>
        <taxon>Parelaphostrongylus</taxon>
    </lineage>
</organism>
<dbReference type="Gene3D" id="2.60.40.10">
    <property type="entry name" value="Immunoglobulins"/>
    <property type="match status" value="4"/>
</dbReference>
<dbReference type="InterPro" id="IPR013783">
    <property type="entry name" value="Ig-like_fold"/>
</dbReference>
<dbReference type="EMBL" id="JAHQIW010004802">
    <property type="protein sequence ID" value="KAJ1363799.1"/>
    <property type="molecule type" value="Genomic_DNA"/>
</dbReference>
<sequence>MCGGSTVTMWTDVAPLTALAIAPRVIAEEATSVTIEWESRNREAGGFIVEYRLEGGAWQQWPRRIPAHPSQTTYTATVDGLPTNNVVDLRVRVTSRQNEESSPSPEVRARTKCSPPSHPPQGIRVDAPSTSDVRISWARPAKETWMCDHMNIEISYRVGNEPEKILSVPGDQTEYTLPAEPNQRWVVKLRATNQIGSSRWSAEQTVTTRQGAPGAVRDLRVKALSPNEVHVQWLAPLVQRGTIVGYDISYRLKHRLACPEEEPRDVSRDYVTVYNHKDLDYTITGLLPYSLYEGKICVKSTFNGVDLQWLFVDVSHSLLTLIALLELYNFRSNGNRLTVSQRHGHIVNYEYEILGQDDWAKLERQIANTSEARITIDGLTPFTKYVMRVRAYNSIGGGEMTR</sequence>
<dbReference type="PANTHER" id="PTHR13817:SF166">
    <property type="entry name" value="NEURONAL IGCAM-RELATED"/>
    <property type="match status" value="1"/>
</dbReference>
<dbReference type="PROSITE" id="PS50853">
    <property type="entry name" value="FN3"/>
    <property type="match status" value="4"/>
</dbReference>
<accession>A0AAD5NAD0</accession>
<dbReference type="AlphaFoldDB" id="A0AAD5NAD0"/>
<comment type="caution">
    <text evidence="5">The sequence shown here is derived from an EMBL/GenBank/DDBJ whole genome shotgun (WGS) entry which is preliminary data.</text>
</comment>
<dbReference type="PANTHER" id="PTHR13817">
    <property type="entry name" value="TITIN"/>
    <property type="match status" value="1"/>
</dbReference>
<evidence type="ECO:0000313" key="6">
    <source>
        <dbReference type="Proteomes" id="UP001196413"/>
    </source>
</evidence>
<dbReference type="InterPro" id="IPR003961">
    <property type="entry name" value="FN3_dom"/>
</dbReference>
<protein>
    <recommendedName>
        <fullName evidence="4">Fibronectin type-III domain-containing protein</fullName>
    </recommendedName>
</protein>
<dbReference type="Proteomes" id="UP001196413">
    <property type="component" value="Unassembled WGS sequence"/>
</dbReference>
<dbReference type="InterPro" id="IPR050964">
    <property type="entry name" value="Striated_Muscle_Regulatory"/>
</dbReference>
<evidence type="ECO:0000259" key="4">
    <source>
        <dbReference type="PROSITE" id="PS50853"/>
    </source>
</evidence>
<dbReference type="FunFam" id="2.60.40.10:FF:001802">
    <property type="entry name" value="Myotactin form A"/>
    <property type="match status" value="1"/>
</dbReference>
<evidence type="ECO:0000313" key="5">
    <source>
        <dbReference type="EMBL" id="KAJ1363799.1"/>
    </source>
</evidence>
<dbReference type="InterPro" id="IPR036116">
    <property type="entry name" value="FN3_sf"/>
</dbReference>
<feature type="domain" description="Fibronectin type-III" evidence="4">
    <location>
        <begin position="119"/>
        <end position="211"/>
    </location>
</feature>
<feature type="domain" description="Fibronectin type-III" evidence="4">
    <location>
        <begin position="19"/>
        <end position="114"/>
    </location>
</feature>
<gene>
    <name evidence="5" type="ORF">KIN20_023742</name>
</gene>
<feature type="domain" description="Fibronectin type-III" evidence="4">
    <location>
        <begin position="323"/>
        <end position="402"/>
    </location>
</feature>
<keyword evidence="2" id="KW-1015">Disulfide bond</keyword>
<evidence type="ECO:0000256" key="3">
    <source>
        <dbReference type="SAM" id="MobiDB-lite"/>
    </source>
</evidence>
<feature type="region of interest" description="Disordered" evidence="3">
    <location>
        <begin position="94"/>
        <end position="131"/>
    </location>
</feature>
<evidence type="ECO:0000256" key="1">
    <source>
        <dbReference type="ARBA" id="ARBA00022737"/>
    </source>
</evidence>